<sequence>MFGGFNSATKTKCVLKRFNDPVA</sequence>
<reference evidence="1 3" key="1">
    <citation type="journal article" date="2008" name="Science">
        <title>The Physcomitrella genome reveals evolutionary insights into the conquest of land by plants.</title>
        <authorList>
            <person name="Rensing S."/>
            <person name="Lang D."/>
            <person name="Zimmer A."/>
            <person name="Terry A."/>
            <person name="Salamov A."/>
            <person name="Shapiro H."/>
            <person name="Nishiyama T."/>
            <person name="Perroud P.-F."/>
            <person name="Lindquist E."/>
            <person name="Kamisugi Y."/>
            <person name="Tanahashi T."/>
            <person name="Sakakibara K."/>
            <person name="Fujita T."/>
            <person name="Oishi K."/>
            <person name="Shin-I T."/>
            <person name="Kuroki Y."/>
            <person name="Toyoda A."/>
            <person name="Suzuki Y."/>
            <person name="Hashimoto A."/>
            <person name="Yamaguchi K."/>
            <person name="Sugano A."/>
            <person name="Kohara Y."/>
            <person name="Fujiyama A."/>
            <person name="Anterola A."/>
            <person name="Aoki S."/>
            <person name="Ashton N."/>
            <person name="Barbazuk W.B."/>
            <person name="Barker E."/>
            <person name="Bennetzen J."/>
            <person name="Bezanilla M."/>
            <person name="Blankenship R."/>
            <person name="Cho S.H."/>
            <person name="Dutcher S."/>
            <person name="Estelle M."/>
            <person name="Fawcett J.A."/>
            <person name="Gundlach H."/>
            <person name="Hanada K."/>
            <person name="Heyl A."/>
            <person name="Hicks K.A."/>
            <person name="Hugh J."/>
            <person name="Lohr M."/>
            <person name="Mayer K."/>
            <person name="Melkozernov A."/>
            <person name="Murata T."/>
            <person name="Nelson D."/>
            <person name="Pils B."/>
            <person name="Prigge M."/>
            <person name="Reiss B."/>
            <person name="Renner T."/>
            <person name="Rombauts S."/>
            <person name="Rushton P."/>
            <person name="Sanderfoot A."/>
            <person name="Schween G."/>
            <person name="Shiu S.-H."/>
            <person name="Stueber K."/>
            <person name="Theodoulou F.L."/>
            <person name="Tu H."/>
            <person name="Van de Peer Y."/>
            <person name="Verrier P.J."/>
            <person name="Waters E."/>
            <person name="Wood A."/>
            <person name="Yang L."/>
            <person name="Cove D."/>
            <person name="Cuming A."/>
            <person name="Hasebe M."/>
            <person name="Lucas S."/>
            <person name="Mishler D.B."/>
            <person name="Reski R."/>
            <person name="Grigoriev I."/>
            <person name="Quatrano R.S."/>
            <person name="Boore J.L."/>
        </authorList>
    </citation>
    <scope>NUCLEOTIDE SEQUENCE [LARGE SCALE GENOMIC DNA]</scope>
    <source>
        <strain evidence="2 3">cv. Gransden 2004</strain>
    </source>
</reference>
<gene>
    <name evidence="1" type="ORF">PHYPA_025982</name>
</gene>
<accession>A0A2K1IRG0</accession>
<evidence type="ECO:0000313" key="3">
    <source>
        <dbReference type="Proteomes" id="UP000006727"/>
    </source>
</evidence>
<dbReference type="Gramene" id="Pp3c21_10250V3.1">
    <property type="protein sequence ID" value="Pp3c21_10250V3.1"/>
    <property type="gene ID" value="Pp3c21_10250"/>
</dbReference>
<dbReference type="EMBL" id="ABEU02000021">
    <property type="protein sequence ID" value="PNR31859.1"/>
    <property type="molecule type" value="Genomic_DNA"/>
</dbReference>
<dbReference type="PaxDb" id="3218-PP1S235_21V6.1"/>
<keyword evidence="3" id="KW-1185">Reference proteome</keyword>
<dbReference type="AlphaFoldDB" id="A0A2K1IRG0"/>
<dbReference type="EnsemblPlants" id="Pp3c21_10250V3.1">
    <property type="protein sequence ID" value="Pp3c21_10250V3.1"/>
    <property type="gene ID" value="Pp3c21_10250"/>
</dbReference>
<reference evidence="2" key="3">
    <citation type="submission" date="2020-12" db="UniProtKB">
        <authorList>
            <consortium name="EnsemblPlants"/>
        </authorList>
    </citation>
    <scope>IDENTIFICATION</scope>
</reference>
<dbReference type="Proteomes" id="UP000006727">
    <property type="component" value="Chromosome 21"/>
</dbReference>
<protein>
    <submittedName>
        <fullName evidence="1 2">Uncharacterized protein</fullName>
    </submittedName>
</protein>
<evidence type="ECO:0000313" key="1">
    <source>
        <dbReference type="EMBL" id="PNR31859.1"/>
    </source>
</evidence>
<proteinExistence type="predicted"/>
<reference evidence="1 3" key="2">
    <citation type="journal article" date="2018" name="Plant J.">
        <title>The Physcomitrella patens chromosome-scale assembly reveals moss genome structure and evolution.</title>
        <authorList>
            <person name="Lang D."/>
            <person name="Ullrich K.K."/>
            <person name="Murat F."/>
            <person name="Fuchs J."/>
            <person name="Jenkins J."/>
            <person name="Haas F.B."/>
            <person name="Piednoel M."/>
            <person name="Gundlach H."/>
            <person name="Van Bel M."/>
            <person name="Meyberg R."/>
            <person name="Vives C."/>
            <person name="Morata J."/>
            <person name="Symeonidi A."/>
            <person name="Hiss M."/>
            <person name="Muchero W."/>
            <person name="Kamisugi Y."/>
            <person name="Saleh O."/>
            <person name="Blanc G."/>
            <person name="Decker E.L."/>
            <person name="van Gessel N."/>
            <person name="Grimwood J."/>
            <person name="Hayes R.D."/>
            <person name="Graham S.W."/>
            <person name="Gunter L.E."/>
            <person name="McDaniel S.F."/>
            <person name="Hoernstein S.N.W."/>
            <person name="Larsson A."/>
            <person name="Li F.W."/>
            <person name="Perroud P.F."/>
            <person name="Phillips J."/>
            <person name="Ranjan P."/>
            <person name="Rokshar D.S."/>
            <person name="Rothfels C.J."/>
            <person name="Schneider L."/>
            <person name="Shu S."/>
            <person name="Stevenson D.W."/>
            <person name="Thummler F."/>
            <person name="Tillich M."/>
            <person name="Villarreal Aguilar J.C."/>
            <person name="Widiez T."/>
            <person name="Wong G.K."/>
            <person name="Wymore A."/>
            <person name="Zhang Y."/>
            <person name="Zimmer A.D."/>
            <person name="Quatrano R.S."/>
            <person name="Mayer K.F.X."/>
            <person name="Goodstein D."/>
            <person name="Casacuberta J.M."/>
            <person name="Vandepoele K."/>
            <person name="Reski R."/>
            <person name="Cuming A.C."/>
            <person name="Tuskan G.A."/>
            <person name="Maumus F."/>
            <person name="Salse J."/>
            <person name="Schmutz J."/>
            <person name="Rensing S.A."/>
        </authorList>
    </citation>
    <scope>NUCLEOTIDE SEQUENCE [LARGE SCALE GENOMIC DNA]</scope>
    <source>
        <strain evidence="2 3">cv. Gransden 2004</strain>
    </source>
</reference>
<organism evidence="1">
    <name type="scientific">Physcomitrium patens</name>
    <name type="common">Spreading-leaved earth moss</name>
    <name type="synonym">Physcomitrella patens</name>
    <dbReference type="NCBI Taxonomy" id="3218"/>
    <lineage>
        <taxon>Eukaryota</taxon>
        <taxon>Viridiplantae</taxon>
        <taxon>Streptophyta</taxon>
        <taxon>Embryophyta</taxon>
        <taxon>Bryophyta</taxon>
        <taxon>Bryophytina</taxon>
        <taxon>Bryopsida</taxon>
        <taxon>Funariidae</taxon>
        <taxon>Funariales</taxon>
        <taxon>Funariaceae</taxon>
        <taxon>Physcomitrium</taxon>
    </lineage>
</organism>
<dbReference type="InParanoid" id="A0A2K1IRG0"/>
<evidence type="ECO:0000313" key="2">
    <source>
        <dbReference type="EnsemblPlants" id="Pp3c21_10250V3.1"/>
    </source>
</evidence>
<name>A0A2K1IRG0_PHYPA</name>